<dbReference type="GO" id="GO:1903094">
    <property type="term" value="P:negative regulation of protein K48-linked deubiquitination"/>
    <property type="evidence" value="ECO:0007669"/>
    <property type="project" value="TreeGrafter"/>
</dbReference>
<dbReference type="SMART" id="SM00166">
    <property type="entry name" value="UBX"/>
    <property type="match status" value="1"/>
</dbReference>
<proteinExistence type="predicted"/>
<dbReference type="GO" id="GO:0005737">
    <property type="term" value="C:cytoplasm"/>
    <property type="evidence" value="ECO:0007669"/>
    <property type="project" value="UniProtKB-SubCell"/>
</dbReference>
<dbReference type="SUPFAM" id="SSF54236">
    <property type="entry name" value="Ubiquitin-like"/>
    <property type="match status" value="1"/>
</dbReference>
<organism evidence="7 8">
    <name type="scientific">Calocera cornea HHB12733</name>
    <dbReference type="NCBI Taxonomy" id="1353952"/>
    <lineage>
        <taxon>Eukaryota</taxon>
        <taxon>Fungi</taxon>
        <taxon>Dikarya</taxon>
        <taxon>Basidiomycota</taxon>
        <taxon>Agaricomycotina</taxon>
        <taxon>Dacrymycetes</taxon>
        <taxon>Dacrymycetales</taxon>
        <taxon>Dacrymycetaceae</taxon>
        <taxon>Calocera</taxon>
    </lineage>
</organism>
<feature type="domain" description="UBX" evidence="6">
    <location>
        <begin position="252"/>
        <end position="332"/>
    </location>
</feature>
<comment type="subcellular location">
    <subcellularLocation>
        <location evidence="1">Cytoplasm</location>
    </subcellularLocation>
</comment>
<dbReference type="Pfam" id="PF22562">
    <property type="entry name" value="UBA_7"/>
    <property type="match status" value="1"/>
</dbReference>
<dbReference type="Pfam" id="PF00789">
    <property type="entry name" value="UBX"/>
    <property type="match status" value="1"/>
</dbReference>
<dbReference type="GO" id="GO:0036435">
    <property type="term" value="F:K48-linked polyubiquitin modification-dependent protein binding"/>
    <property type="evidence" value="ECO:0007669"/>
    <property type="project" value="TreeGrafter"/>
</dbReference>
<evidence type="ECO:0000256" key="2">
    <source>
        <dbReference type="ARBA" id="ARBA00022490"/>
    </source>
</evidence>
<dbReference type="PANTHER" id="PTHR46340:SF1">
    <property type="entry name" value="UBX DOMAIN-CONTAINING PROTEIN 1"/>
    <property type="match status" value="1"/>
</dbReference>
<dbReference type="GO" id="GO:0031397">
    <property type="term" value="P:negative regulation of protein ubiquitination"/>
    <property type="evidence" value="ECO:0007669"/>
    <property type="project" value="TreeGrafter"/>
</dbReference>
<evidence type="ECO:0000259" key="6">
    <source>
        <dbReference type="PROSITE" id="PS50033"/>
    </source>
</evidence>
<dbReference type="Gene3D" id="3.10.20.90">
    <property type="entry name" value="Phosphatidylinositol 3-kinase Catalytic Subunit, Chain A, domain 1"/>
    <property type="match status" value="1"/>
</dbReference>
<feature type="region of interest" description="Disordered" evidence="5">
    <location>
        <begin position="31"/>
        <end position="69"/>
    </location>
</feature>
<evidence type="ECO:0000256" key="5">
    <source>
        <dbReference type="SAM" id="MobiDB-lite"/>
    </source>
</evidence>
<dbReference type="FunCoup" id="A0A165HC76">
    <property type="interactions" value="136"/>
</dbReference>
<gene>
    <name evidence="7" type="ORF">CALCODRAFT_431520</name>
</gene>
<evidence type="ECO:0000256" key="4">
    <source>
        <dbReference type="SAM" id="Coils"/>
    </source>
</evidence>
<dbReference type="AlphaFoldDB" id="A0A165HC76"/>
<dbReference type="SUPFAM" id="SSF46934">
    <property type="entry name" value="UBA-like"/>
    <property type="match status" value="1"/>
</dbReference>
<dbReference type="Gene3D" id="1.10.8.10">
    <property type="entry name" value="DNA helicase RuvA subunit, C-terminal domain"/>
    <property type="match status" value="1"/>
</dbReference>
<protein>
    <recommendedName>
        <fullName evidence="6">UBX domain-containing protein</fullName>
    </recommendedName>
</protein>
<dbReference type="InterPro" id="IPR013087">
    <property type="entry name" value="Znf_C2H2_type"/>
</dbReference>
<reference evidence="7 8" key="1">
    <citation type="journal article" date="2016" name="Mol. Biol. Evol.">
        <title>Comparative Genomics of Early-Diverging Mushroom-Forming Fungi Provides Insights into the Origins of Lignocellulose Decay Capabilities.</title>
        <authorList>
            <person name="Nagy L.G."/>
            <person name="Riley R."/>
            <person name="Tritt A."/>
            <person name="Adam C."/>
            <person name="Daum C."/>
            <person name="Floudas D."/>
            <person name="Sun H."/>
            <person name="Yadav J.S."/>
            <person name="Pangilinan J."/>
            <person name="Larsson K.H."/>
            <person name="Matsuura K."/>
            <person name="Barry K."/>
            <person name="Labutti K."/>
            <person name="Kuo R."/>
            <person name="Ohm R.A."/>
            <person name="Bhattacharya S.S."/>
            <person name="Shirouzu T."/>
            <person name="Yoshinaga Y."/>
            <person name="Martin F.M."/>
            <person name="Grigoriev I.V."/>
            <person name="Hibbett D.S."/>
        </authorList>
    </citation>
    <scope>NUCLEOTIDE SEQUENCE [LARGE SCALE GENOMIC DNA]</scope>
    <source>
        <strain evidence="7 8">HHB12733</strain>
    </source>
</reference>
<dbReference type="Proteomes" id="UP000076842">
    <property type="component" value="Unassembled WGS sequence"/>
</dbReference>
<dbReference type="InParanoid" id="A0A165HC76"/>
<evidence type="ECO:0000256" key="3">
    <source>
        <dbReference type="ARBA" id="ARBA00023054"/>
    </source>
</evidence>
<dbReference type="GO" id="GO:0005634">
    <property type="term" value="C:nucleus"/>
    <property type="evidence" value="ECO:0007669"/>
    <property type="project" value="TreeGrafter"/>
</dbReference>
<dbReference type="OrthoDB" id="10254930at2759"/>
<feature type="coiled-coil region" evidence="4">
    <location>
        <begin position="121"/>
        <end position="160"/>
    </location>
</feature>
<name>A0A165HC76_9BASI</name>
<dbReference type="GO" id="GO:0032435">
    <property type="term" value="P:negative regulation of proteasomal ubiquitin-dependent protein catabolic process"/>
    <property type="evidence" value="ECO:0007669"/>
    <property type="project" value="TreeGrafter"/>
</dbReference>
<dbReference type="InterPro" id="IPR015940">
    <property type="entry name" value="UBA"/>
</dbReference>
<dbReference type="PROSITE" id="PS00028">
    <property type="entry name" value="ZINC_FINGER_C2H2_1"/>
    <property type="match status" value="1"/>
</dbReference>
<dbReference type="InterPro" id="IPR009060">
    <property type="entry name" value="UBA-like_sf"/>
</dbReference>
<evidence type="ECO:0000313" key="8">
    <source>
        <dbReference type="Proteomes" id="UP000076842"/>
    </source>
</evidence>
<dbReference type="InterPro" id="IPR029071">
    <property type="entry name" value="Ubiquitin-like_domsf"/>
</dbReference>
<accession>A0A165HC76</accession>
<feature type="compositionally biased region" description="Acidic residues" evidence="5">
    <location>
        <begin position="60"/>
        <end position="69"/>
    </location>
</feature>
<evidence type="ECO:0000256" key="1">
    <source>
        <dbReference type="ARBA" id="ARBA00004496"/>
    </source>
</evidence>
<keyword evidence="2" id="KW-0963">Cytoplasm</keyword>
<dbReference type="PANTHER" id="PTHR46340">
    <property type="entry name" value="UBX DOMAIN-CONTAINING PROTEIN 1"/>
    <property type="match status" value="1"/>
</dbReference>
<keyword evidence="3 4" id="KW-0175">Coiled coil</keyword>
<evidence type="ECO:0000313" key="7">
    <source>
        <dbReference type="EMBL" id="KZT59107.1"/>
    </source>
</evidence>
<sequence>MSDRNTLLDFGFAPERVDWALKATNNAGLQPALDHLEQHQDDAVPDLSTVTAGKSSAAPADDDDDDDEGAVALSASTSAEAKSIRCSVCGKIFKNTALANYHAEKSGHDQFEESTEEIKPLTEEEKKQKLEELRVRMLEKKAVKAKAEAEENKKNEAIRRRAGRDAGAIREDLEKKEAIKQAQQARQDKIAEAKAKAAVKAQIEADKRARAEKAAREKALREGKVYDAAAGPAVQPTAAAAATSANAGVKGKDYPETRLQIRLASGGQPYTTTLSSDAPLSEVAEFVASQNLAFSADTVTLSMHFPRKTFSPSDMKRSLRELGLTPSAVRRFSVCSPSKPAADLLAGADRFMSLRALGLRETNTTMHFCTTYNDCLRMYLQRTEGRWERPPSQWMRSECQNETREIETTARTK</sequence>
<keyword evidence="8" id="KW-1185">Reference proteome</keyword>
<dbReference type="InterPro" id="IPR001012">
    <property type="entry name" value="UBX_dom"/>
</dbReference>
<dbReference type="PROSITE" id="PS50033">
    <property type="entry name" value="UBX"/>
    <property type="match status" value="1"/>
</dbReference>
<dbReference type="STRING" id="1353952.A0A165HC76"/>
<dbReference type="EMBL" id="KV423944">
    <property type="protein sequence ID" value="KZT59107.1"/>
    <property type="molecule type" value="Genomic_DNA"/>
</dbReference>